<reference evidence="2" key="1">
    <citation type="submission" date="2023-07" db="EMBL/GenBank/DDBJ databases">
        <title>A chromosome-level genome assembly of Lolium multiflorum.</title>
        <authorList>
            <person name="Chen Y."/>
            <person name="Copetti D."/>
            <person name="Kolliker R."/>
            <person name="Studer B."/>
        </authorList>
    </citation>
    <scope>NUCLEOTIDE SEQUENCE</scope>
    <source>
        <strain evidence="2">02402/16</strain>
        <tissue evidence="2">Leaf</tissue>
    </source>
</reference>
<name>A0AAD8RBU3_LOLMU</name>
<keyword evidence="3" id="KW-1185">Reference proteome</keyword>
<dbReference type="EMBL" id="JAUUTY010000006">
    <property type="protein sequence ID" value="KAK1618600.1"/>
    <property type="molecule type" value="Genomic_DNA"/>
</dbReference>
<proteinExistence type="predicted"/>
<evidence type="ECO:0000259" key="1">
    <source>
        <dbReference type="SMART" id="SM00256"/>
    </source>
</evidence>
<dbReference type="CDD" id="cd22157">
    <property type="entry name" value="F-box_AtFBW1-like"/>
    <property type="match status" value="1"/>
</dbReference>
<comment type="caution">
    <text evidence="2">The sequence shown here is derived from an EMBL/GenBank/DDBJ whole genome shotgun (WGS) entry which is preliminary data.</text>
</comment>
<feature type="domain" description="F-box" evidence="1">
    <location>
        <begin position="22"/>
        <end position="62"/>
    </location>
</feature>
<dbReference type="PANTHER" id="PTHR31672:SF13">
    <property type="entry name" value="F-BOX PROTEIN CPR30-LIKE"/>
    <property type="match status" value="1"/>
</dbReference>
<protein>
    <recommendedName>
        <fullName evidence="1">F-box domain-containing protein</fullName>
    </recommendedName>
</protein>
<evidence type="ECO:0000313" key="2">
    <source>
        <dbReference type="EMBL" id="KAK1618600.1"/>
    </source>
</evidence>
<sequence>MAPMRVRFDRHSAAAASTHLPPPADVVFEILSWLPAKFLRRCRCVCTSWRALISDPAFIAEHRSRAEPLLVAVTDSIRGGTVATTSVQIMDTDGYVVRFVDLGGLWTFRASLGDLVLVTSSPGHDSRAAIRVIDLASGGTILSCPGPAAEAADHVTTWFGFGRAARSGVLKVIASCPGPSGLVTTV</sequence>
<dbReference type="InterPro" id="IPR036047">
    <property type="entry name" value="F-box-like_dom_sf"/>
</dbReference>
<accession>A0AAD8RBU3</accession>
<dbReference type="SUPFAM" id="SSF81383">
    <property type="entry name" value="F-box domain"/>
    <property type="match status" value="1"/>
</dbReference>
<dbReference type="SMART" id="SM00256">
    <property type="entry name" value="FBOX"/>
    <property type="match status" value="1"/>
</dbReference>
<dbReference type="Gene3D" id="1.20.1280.50">
    <property type="match status" value="1"/>
</dbReference>
<organism evidence="2 3">
    <name type="scientific">Lolium multiflorum</name>
    <name type="common">Italian ryegrass</name>
    <name type="synonym">Lolium perenne subsp. multiflorum</name>
    <dbReference type="NCBI Taxonomy" id="4521"/>
    <lineage>
        <taxon>Eukaryota</taxon>
        <taxon>Viridiplantae</taxon>
        <taxon>Streptophyta</taxon>
        <taxon>Embryophyta</taxon>
        <taxon>Tracheophyta</taxon>
        <taxon>Spermatophyta</taxon>
        <taxon>Magnoliopsida</taxon>
        <taxon>Liliopsida</taxon>
        <taxon>Poales</taxon>
        <taxon>Poaceae</taxon>
        <taxon>BOP clade</taxon>
        <taxon>Pooideae</taxon>
        <taxon>Poodae</taxon>
        <taxon>Poeae</taxon>
        <taxon>Poeae Chloroplast Group 2 (Poeae type)</taxon>
        <taxon>Loliodinae</taxon>
        <taxon>Loliinae</taxon>
        <taxon>Lolium</taxon>
    </lineage>
</organism>
<gene>
    <name evidence="2" type="ORF">QYE76_024117</name>
</gene>
<dbReference type="Pfam" id="PF00646">
    <property type="entry name" value="F-box"/>
    <property type="match status" value="1"/>
</dbReference>
<evidence type="ECO:0000313" key="3">
    <source>
        <dbReference type="Proteomes" id="UP001231189"/>
    </source>
</evidence>
<dbReference type="InterPro" id="IPR001810">
    <property type="entry name" value="F-box_dom"/>
</dbReference>
<dbReference type="Proteomes" id="UP001231189">
    <property type="component" value="Unassembled WGS sequence"/>
</dbReference>
<dbReference type="PANTHER" id="PTHR31672">
    <property type="entry name" value="BNACNNG10540D PROTEIN"/>
    <property type="match status" value="1"/>
</dbReference>
<dbReference type="InterPro" id="IPR050796">
    <property type="entry name" value="SCF_F-box_component"/>
</dbReference>
<dbReference type="AlphaFoldDB" id="A0AAD8RBU3"/>